<proteinExistence type="evidence at transcript level"/>
<evidence type="ECO:0000256" key="8">
    <source>
        <dbReference type="ARBA" id="ARBA00022679"/>
    </source>
</evidence>
<evidence type="ECO:0000256" key="13">
    <source>
        <dbReference type="ARBA" id="ARBA00022777"/>
    </source>
</evidence>
<accession>B8LLJ6</accession>
<dbReference type="EMBL" id="EF676638">
    <property type="protein sequence ID" value="ABR16526.1"/>
    <property type="molecule type" value="mRNA"/>
</dbReference>
<evidence type="ECO:0000256" key="3">
    <source>
        <dbReference type="ARBA" id="ARBA00008536"/>
    </source>
</evidence>
<dbReference type="Gene3D" id="1.10.510.10">
    <property type="entry name" value="Transferase(Phosphotransferase) domain 1"/>
    <property type="match status" value="1"/>
</dbReference>
<evidence type="ECO:0000256" key="23">
    <source>
        <dbReference type="SAM" id="Phobius"/>
    </source>
</evidence>
<keyword evidence="7" id="KW-0723">Serine/threonine-protein kinase</keyword>
<keyword evidence="17" id="KW-0675">Receptor</keyword>
<dbReference type="FunFam" id="1.10.510.10:FF:000108">
    <property type="entry name" value="L-type lectin-domain containing receptor kinase S.4"/>
    <property type="match status" value="1"/>
</dbReference>
<evidence type="ECO:0000256" key="2">
    <source>
        <dbReference type="ARBA" id="ARBA00004479"/>
    </source>
</evidence>
<evidence type="ECO:0000256" key="4">
    <source>
        <dbReference type="ARBA" id="ARBA00010217"/>
    </source>
</evidence>
<dbReference type="Gene3D" id="2.60.120.200">
    <property type="match status" value="1"/>
</dbReference>
<dbReference type="PANTHER" id="PTHR27007">
    <property type="match status" value="1"/>
</dbReference>
<evidence type="ECO:0000256" key="7">
    <source>
        <dbReference type="ARBA" id="ARBA00022527"/>
    </source>
</evidence>
<comment type="similarity">
    <text evidence="4">In the C-terminal section; belongs to the protein kinase superfamily. Ser/Thr protein kinase family.</text>
</comment>
<organism evidence="26">
    <name type="scientific">Picea sitchensis</name>
    <name type="common">Sitka spruce</name>
    <name type="synonym">Pinus sitchensis</name>
    <dbReference type="NCBI Taxonomy" id="3332"/>
    <lineage>
        <taxon>Eukaryota</taxon>
        <taxon>Viridiplantae</taxon>
        <taxon>Streptophyta</taxon>
        <taxon>Embryophyta</taxon>
        <taxon>Tracheophyta</taxon>
        <taxon>Spermatophyta</taxon>
        <taxon>Pinopsida</taxon>
        <taxon>Pinidae</taxon>
        <taxon>Conifers I</taxon>
        <taxon>Pinales</taxon>
        <taxon>Pinaceae</taxon>
        <taxon>Picea</taxon>
    </lineage>
</organism>
<dbReference type="CDD" id="cd06899">
    <property type="entry name" value="lectin_legume_LecRK_Arcelin_ConA"/>
    <property type="match status" value="1"/>
</dbReference>
<evidence type="ECO:0000313" key="26">
    <source>
        <dbReference type="EMBL" id="ABR16526.1"/>
    </source>
</evidence>
<dbReference type="InterPro" id="IPR050528">
    <property type="entry name" value="L-type_Lectin-RKs"/>
</dbReference>
<keyword evidence="10 24" id="KW-0732">Signal</keyword>
<dbReference type="OMA" id="PYAREES"/>
<feature type="domain" description="Protein kinase" evidence="25">
    <location>
        <begin position="349"/>
        <end position="625"/>
    </location>
</feature>
<dbReference type="InterPro" id="IPR001220">
    <property type="entry name" value="Legume_lectin_dom"/>
</dbReference>
<evidence type="ECO:0000256" key="22">
    <source>
        <dbReference type="SAM" id="MobiDB-lite"/>
    </source>
</evidence>
<dbReference type="FunFam" id="3.30.200.20:FF:000178">
    <property type="entry name" value="serine/threonine-protein kinase PBS1-like"/>
    <property type="match status" value="1"/>
</dbReference>
<dbReference type="InterPro" id="IPR011009">
    <property type="entry name" value="Kinase-like_dom_sf"/>
</dbReference>
<dbReference type="SUPFAM" id="SSF49899">
    <property type="entry name" value="Concanavalin A-like lectins/glucanases"/>
    <property type="match status" value="1"/>
</dbReference>
<dbReference type="GO" id="GO:0030246">
    <property type="term" value="F:carbohydrate binding"/>
    <property type="evidence" value="ECO:0007669"/>
    <property type="project" value="UniProtKB-KW"/>
</dbReference>
<dbReference type="Pfam" id="PF00069">
    <property type="entry name" value="Pkinase"/>
    <property type="match status" value="1"/>
</dbReference>
<comment type="catalytic activity">
    <reaction evidence="19">
        <text>L-threonyl-[protein] + ATP = O-phospho-L-threonyl-[protein] + ADP + H(+)</text>
        <dbReference type="Rhea" id="RHEA:46608"/>
        <dbReference type="Rhea" id="RHEA-COMP:11060"/>
        <dbReference type="Rhea" id="RHEA-COMP:11605"/>
        <dbReference type="ChEBI" id="CHEBI:15378"/>
        <dbReference type="ChEBI" id="CHEBI:30013"/>
        <dbReference type="ChEBI" id="CHEBI:30616"/>
        <dbReference type="ChEBI" id="CHEBI:61977"/>
        <dbReference type="ChEBI" id="CHEBI:456216"/>
        <dbReference type="EC" id="2.7.11.1"/>
    </reaction>
</comment>
<keyword evidence="6" id="KW-1003">Cell membrane</keyword>
<evidence type="ECO:0000256" key="14">
    <source>
        <dbReference type="ARBA" id="ARBA00022840"/>
    </source>
</evidence>
<comment type="catalytic activity">
    <reaction evidence="20">
        <text>L-seryl-[protein] + ATP = O-phospho-L-seryl-[protein] + ADP + H(+)</text>
        <dbReference type="Rhea" id="RHEA:17989"/>
        <dbReference type="Rhea" id="RHEA-COMP:9863"/>
        <dbReference type="Rhea" id="RHEA-COMP:11604"/>
        <dbReference type="ChEBI" id="CHEBI:15378"/>
        <dbReference type="ChEBI" id="CHEBI:29999"/>
        <dbReference type="ChEBI" id="CHEBI:30616"/>
        <dbReference type="ChEBI" id="CHEBI:83421"/>
        <dbReference type="ChEBI" id="CHEBI:456216"/>
        <dbReference type="EC" id="2.7.11.1"/>
    </reaction>
</comment>
<comment type="similarity">
    <text evidence="3">In the N-terminal section; belongs to the leguminous lectin family.</text>
</comment>
<dbReference type="PROSITE" id="PS00108">
    <property type="entry name" value="PROTEIN_KINASE_ST"/>
    <property type="match status" value="1"/>
</dbReference>
<keyword evidence="13" id="KW-0418">Kinase</keyword>
<evidence type="ECO:0000256" key="19">
    <source>
        <dbReference type="ARBA" id="ARBA00047899"/>
    </source>
</evidence>
<reference evidence="26" key="1">
    <citation type="submission" date="2007-06" db="EMBL/GenBank/DDBJ databases">
        <title>Full length cDNA sequences from Sitka Spruce (Picea sitchensis).</title>
        <authorList>
            <person name="Ralph S.G."/>
            <person name="Chun H.E."/>
            <person name="Liao N."/>
            <person name="Ali J."/>
            <person name="Reid K."/>
            <person name="Kolosova N."/>
            <person name="Cooper N."/>
            <person name="Cullis C."/>
            <person name="Jancsik S."/>
            <person name="Moore R."/>
            <person name="Mayo M."/>
            <person name="Wagner S."/>
            <person name="Holt R.A."/>
            <person name="Jones S.J.M."/>
            <person name="Marra M.A."/>
            <person name="Ritland C.E."/>
            <person name="Ritland K."/>
            <person name="Bohlmann J."/>
        </authorList>
    </citation>
    <scope>NUCLEOTIDE SEQUENCE</scope>
    <source>
        <tissue evidence="26">Green portion of the leader tissue</tissue>
    </source>
</reference>
<dbReference type="InterPro" id="IPR013320">
    <property type="entry name" value="ConA-like_dom_sf"/>
</dbReference>
<evidence type="ECO:0000256" key="21">
    <source>
        <dbReference type="PROSITE-ProRule" id="PRU10141"/>
    </source>
</evidence>
<feature type="chain" id="PRO_5002876936" description="non-specific serine/threonine protein kinase" evidence="24">
    <location>
        <begin position="26"/>
        <end position="704"/>
    </location>
</feature>
<evidence type="ECO:0000256" key="1">
    <source>
        <dbReference type="ARBA" id="ARBA00004236"/>
    </source>
</evidence>
<protein>
    <recommendedName>
        <fullName evidence="5">non-specific serine/threonine protein kinase</fullName>
        <ecNumber evidence="5">2.7.11.1</ecNumber>
    </recommendedName>
</protein>
<dbReference type="GO" id="GO:0004674">
    <property type="term" value="F:protein serine/threonine kinase activity"/>
    <property type="evidence" value="ECO:0007669"/>
    <property type="project" value="UniProtKB-KW"/>
</dbReference>
<feature type="binding site" evidence="21">
    <location>
        <position position="378"/>
    </location>
    <ligand>
        <name>ATP</name>
        <dbReference type="ChEBI" id="CHEBI:30616"/>
    </ligand>
</feature>
<feature type="transmembrane region" description="Helical" evidence="23">
    <location>
        <begin position="295"/>
        <end position="316"/>
    </location>
</feature>
<dbReference type="InterPro" id="IPR008271">
    <property type="entry name" value="Ser/Thr_kinase_AS"/>
</dbReference>
<dbReference type="GO" id="GO:0005524">
    <property type="term" value="F:ATP binding"/>
    <property type="evidence" value="ECO:0007669"/>
    <property type="project" value="UniProtKB-UniRule"/>
</dbReference>
<evidence type="ECO:0000256" key="20">
    <source>
        <dbReference type="ARBA" id="ARBA00048679"/>
    </source>
</evidence>
<keyword evidence="16 23" id="KW-0472">Membrane</keyword>
<keyword evidence="12 21" id="KW-0547">Nucleotide-binding</keyword>
<evidence type="ECO:0000256" key="24">
    <source>
        <dbReference type="SAM" id="SignalP"/>
    </source>
</evidence>
<dbReference type="CDD" id="cd14066">
    <property type="entry name" value="STKc_IRAK"/>
    <property type="match status" value="1"/>
</dbReference>
<dbReference type="InterPro" id="IPR000719">
    <property type="entry name" value="Prot_kinase_dom"/>
</dbReference>
<evidence type="ECO:0000259" key="25">
    <source>
        <dbReference type="PROSITE" id="PS50011"/>
    </source>
</evidence>
<feature type="region of interest" description="Disordered" evidence="22">
    <location>
        <begin position="652"/>
        <end position="676"/>
    </location>
</feature>
<keyword evidence="8" id="KW-0808">Transferase</keyword>
<name>B8LLJ6_PICSI</name>
<evidence type="ECO:0000256" key="17">
    <source>
        <dbReference type="ARBA" id="ARBA00023170"/>
    </source>
</evidence>
<dbReference type="PROSITE" id="PS50011">
    <property type="entry name" value="PROTEIN_KINASE_DOM"/>
    <property type="match status" value="1"/>
</dbReference>
<evidence type="ECO:0000256" key="15">
    <source>
        <dbReference type="ARBA" id="ARBA00022989"/>
    </source>
</evidence>
<dbReference type="FunFam" id="2.60.120.200:FF:000086">
    <property type="entry name" value="L-type lectin-domain containing receptor kinase S.4"/>
    <property type="match status" value="1"/>
</dbReference>
<dbReference type="InterPro" id="IPR017441">
    <property type="entry name" value="Protein_kinase_ATP_BS"/>
</dbReference>
<keyword evidence="14 21" id="KW-0067">ATP-binding</keyword>
<dbReference type="EC" id="2.7.11.1" evidence="5"/>
<evidence type="ECO:0000256" key="18">
    <source>
        <dbReference type="ARBA" id="ARBA00023180"/>
    </source>
</evidence>
<keyword evidence="15 23" id="KW-1133">Transmembrane helix</keyword>
<keyword evidence="9 23" id="KW-0812">Transmembrane</keyword>
<evidence type="ECO:0000256" key="16">
    <source>
        <dbReference type="ARBA" id="ARBA00023136"/>
    </source>
</evidence>
<evidence type="ECO:0000256" key="6">
    <source>
        <dbReference type="ARBA" id="ARBA00022475"/>
    </source>
</evidence>
<dbReference type="AlphaFoldDB" id="B8LLJ6"/>
<sequence length="704" mass="78577">MMLPWRSLLLIALSYIVIPLLPAQAEEEDPHRPTTFVFDGFNGSHLILEAGASGIDSQSVLAVTNQSEFMFGRALYPIPVQMKSNHTLSSFSTTFVFSIVHPPSDAGGHGLAFVMTPYTSSMGALPAQHLGLLNLTSNGQPYNHLFAVEFDTTKNVEFNDPDGNHVGVDINNLVSVETITAGYWNGEEFHNLSLKSGRNIQAWIDYDHLQTRLNVCITVAGLPRPRRPLISLKIDLHSVLQEKMFVGFSAATGNFIEDHYVLAWSFTTQGTARPLNMSRLPSFANMYSRRPSRGFIAGITMATLVLFLLVVAAVFLKRAKERETIEEWEKEYWPHRITYKELSIATNRFRDENVLGHGGFGKVYKGVLPSSGQEVAVKCITKEFTEGMKGFVAEISSMGRLQHRNLVQLRGWCRRHMQLFIVYDYMPNGSLDKLIFGNPTTVLPWHRRYVILKGVAAGLLYLHEQWEKRVIHRDIKSSNVLLDSELNGRLGDFGLARLYDHSEIPQTTHVVGTLGYIAPELIHTGKATPSSDVFSFGVLLLEVTCGKRPADPLNDAKRMVLVEWVWKLHTEGRLVDASDPNLGKAYDMCQIEKVLKLGLLCCNPEPQSRLGMRHVCQILEGEAPLPDLRMASFNACIMGCYPRRGLFRHTGENSAEETSSRSWSEGRLNSASDNSSSLELGQINRFHQNASAGLVDSTGKNEIS</sequence>
<evidence type="ECO:0000256" key="11">
    <source>
        <dbReference type="ARBA" id="ARBA00022734"/>
    </source>
</evidence>
<dbReference type="Gene3D" id="3.30.200.20">
    <property type="entry name" value="Phosphorylase Kinase, domain 1"/>
    <property type="match status" value="1"/>
</dbReference>
<dbReference type="SMART" id="SM00220">
    <property type="entry name" value="S_TKc"/>
    <property type="match status" value="1"/>
</dbReference>
<dbReference type="GO" id="GO:0002229">
    <property type="term" value="P:defense response to oomycetes"/>
    <property type="evidence" value="ECO:0007669"/>
    <property type="project" value="UniProtKB-ARBA"/>
</dbReference>
<evidence type="ECO:0000256" key="5">
    <source>
        <dbReference type="ARBA" id="ARBA00012513"/>
    </source>
</evidence>
<keyword evidence="18" id="KW-0325">Glycoprotein</keyword>
<evidence type="ECO:0000256" key="12">
    <source>
        <dbReference type="ARBA" id="ARBA00022741"/>
    </source>
</evidence>
<dbReference type="SUPFAM" id="SSF56112">
    <property type="entry name" value="Protein kinase-like (PK-like)"/>
    <property type="match status" value="1"/>
</dbReference>
<keyword evidence="11" id="KW-0430">Lectin</keyword>
<dbReference type="Pfam" id="PF00139">
    <property type="entry name" value="Lectin_legB"/>
    <property type="match status" value="1"/>
</dbReference>
<evidence type="ECO:0000256" key="9">
    <source>
        <dbReference type="ARBA" id="ARBA00022692"/>
    </source>
</evidence>
<comment type="subcellular location">
    <subcellularLocation>
        <location evidence="1">Cell membrane</location>
    </subcellularLocation>
    <subcellularLocation>
        <location evidence="2">Membrane</location>
        <topology evidence="2">Single-pass type I membrane protein</topology>
    </subcellularLocation>
</comment>
<dbReference type="GO" id="GO:0005886">
    <property type="term" value="C:plasma membrane"/>
    <property type="evidence" value="ECO:0007669"/>
    <property type="project" value="UniProtKB-SubCell"/>
</dbReference>
<dbReference type="PROSITE" id="PS00107">
    <property type="entry name" value="PROTEIN_KINASE_ATP"/>
    <property type="match status" value="1"/>
</dbReference>
<dbReference type="GO" id="GO:0042742">
    <property type="term" value="P:defense response to bacterium"/>
    <property type="evidence" value="ECO:0007669"/>
    <property type="project" value="UniProtKB-ARBA"/>
</dbReference>
<evidence type="ECO:0000256" key="10">
    <source>
        <dbReference type="ARBA" id="ARBA00022729"/>
    </source>
</evidence>
<feature type="signal peptide" evidence="24">
    <location>
        <begin position="1"/>
        <end position="25"/>
    </location>
</feature>